<name>A0A160TQJ2_9ZZZZ</name>
<dbReference type="PROSITE" id="PS00061">
    <property type="entry name" value="ADH_SHORT"/>
    <property type="match status" value="1"/>
</dbReference>
<reference evidence="3" key="1">
    <citation type="submission" date="2015-10" db="EMBL/GenBank/DDBJ databases">
        <authorList>
            <person name="Gilbert D.G."/>
        </authorList>
    </citation>
    <scope>NUCLEOTIDE SEQUENCE</scope>
</reference>
<dbReference type="InterPro" id="IPR002347">
    <property type="entry name" value="SDR_fam"/>
</dbReference>
<dbReference type="Gene3D" id="3.40.50.720">
    <property type="entry name" value="NAD(P)-binding Rossmann-like Domain"/>
    <property type="match status" value="1"/>
</dbReference>
<dbReference type="SUPFAM" id="SSF51735">
    <property type="entry name" value="NAD(P)-binding Rossmann-fold domains"/>
    <property type="match status" value="1"/>
</dbReference>
<dbReference type="PANTHER" id="PTHR43639">
    <property type="entry name" value="OXIDOREDUCTASE, SHORT-CHAIN DEHYDROGENASE/REDUCTASE FAMILY (AFU_ORTHOLOGUE AFUA_5G02870)"/>
    <property type="match status" value="1"/>
</dbReference>
<dbReference type="FunFam" id="3.40.50.720:FF:000084">
    <property type="entry name" value="Short-chain dehydrogenase reductase"/>
    <property type="match status" value="1"/>
</dbReference>
<dbReference type="PANTHER" id="PTHR43639:SF1">
    <property type="entry name" value="SHORT-CHAIN DEHYDROGENASE_REDUCTASE FAMILY PROTEIN"/>
    <property type="match status" value="1"/>
</dbReference>
<dbReference type="InterPro" id="IPR036291">
    <property type="entry name" value="NAD(P)-bd_dom_sf"/>
</dbReference>
<dbReference type="EC" id="1.1.1.100" evidence="3"/>
<proteinExistence type="inferred from homology"/>
<gene>
    <name evidence="3" type="ORF">MGWOODY_XGa249</name>
</gene>
<dbReference type="InterPro" id="IPR020904">
    <property type="entry name" value="Sc_DH/Rdtase_CS"/>
</dbReference>
<protein>
    <submittedName>
        <fullName evidence="3">3-oxoacyl-[acyl-carrier protein] reductase</fullName>
        <ecNumber evidence="3">1.1.1.100</ecNumber>
    </submittedName>
</protein>
<dbReference type="Pfam" id="PF13561">
    <property type="entry name" value="adh_short_C2"/>
    <property type="match status" value="1"/>
</dbReference>
<sequence length="252" mass="26200">MISADLNGKCVLVTGGLSGIGLAAVKTFAACGARVAVNHLPNDPATKQVLDELNQNGYLIVSAPGDVSDPDQTETMVEQAIESLGRLDVLINNAGTSNTREPIAFDDLDAMSEAFWAKIMQTNLIGAFRCARAASPALRSAKGVIVSTASVAGLGVPGSSIAYGASKAGLINLTRSLAHALAPDVRVNAVAPGLVRTPWTDPWPDERKAQTIANCLLDRMVEPEEISATMLFLACNPAITGQTVAVDCGRTS</sequence>
<organism evidence="3">
    <name type="scientific">hydrothermal vent metagenome</name>
    <dbReference type="NCBI Taxonomy" id="652676"/>
    <lineage>
        <taxon>unclassified sequences</taxon>
        <taxon>metagenomes</taxon>
        <taxon>ecological metagenomes</taxon>
    </lineage>
</organism>
<dbReference type="PRINTS" id="PR00080">
    <property type="entry name" value="SDRFAMILY"/>
</dbReference>
<dbReference type="CDD" id="cd05233">
    <property type="entry name" value="SDR_c"/>
    <property type="match status" value="1"/>
</dbReference>
<evidence type="ECO:0000256" key="1">
    <source>
        <dbReference type="ARBA" id="ARBA00006484"/>
    </source>
</evidence>
<dbReference type="GO" id="GO:0004316">
    <property type="term" value="F:3-oxoacyl-[acyl-carrier-protein] reductase (NADPH) activity"/>
    <property type="evidence" value="ECO:0007669"/>
    <property type="project" value="UniProtKB-EC"/>
</dbReference>
<keyword evidence="2 3" id="KW-0560">Oxidoreductase</keyword>
<dbReference type="AlphaFoldDB" id="A0A160TQJ2"/>
<accession>A0A160TQJ2</accession>
<dbReference type="EMBL" id="CZRL01000073">
    <property type="protein sequence ID" value="CUS51887.1"/>
    <property type="molecule type" value="Genomic_DNA"/>
</dbReference>
<comment type="similarity">
    <text evidence="1">Belongs to the short-chain dehydrogenases/reductases (SDR) family.</text>
</comment>
<dbReference type="PRINTS" id="PR00081">
    <property type="entry name" value="GDHRDH"/>
</dbReference>
<evidence type="ECO:0000256" key="2">
    <source>
        <dbReference type="ARBA" id="ARBA00023002"/>
    </source>
</evidence>
<evidence type="ECO:0000313" key="3">
    <source>
        <dbReference type="EMBL" id="CUS51887.1"/>
    </source>
</evidence>